<dbReference type="CDD" id="cd07247">
    <property type="entry name" value="SgaA_N_like"/>
    <property type="match status" value="1"/>
</dbReference>
<comment type="caution">
    <text evidence="2">The sequence shown here is derived from an EMBL/GenBank/DDBJ whole genome shotgun (WGS) entry which is preliminary data.</text>
</comment>
<gene>
    <name evidence="2" type="ORF">ACFQ39_11600</name>
</gene>
<feature type="domain" description="VOC" evidence="1">
    <location>
        <begin position="41"/>
        <end position="159"/>
    </location>
</feature>
<dbReference type="PANTHER" id="PTHR33993">
    <property type="entry name" value="GLYOXALASE-RELATED"/>
    <property type="match status" value="1"/>
</dbReference>
<dbReference type="RefSeq" id="WP_377179077.1">
    <property type="nucleotide sequence ID" value="NZ_JBHTMY010000003.1"/>
</dbReference>
<dbReference type="PROSITE" id="PS51257">
    <property type="entry name" value="PROKAR_LIPOPROTEIN"/>
    <property type="match status" value="1"/>
</dbReference>
<dbReference type="Gene3D" id="3.10.180.10">
    <property type="entry name" value="2,3-Dihydroxybiphenyl 1,2-Dioxygenase, domain 1"/>
    <property type="match status" value="2"/>
</dbReference>
<dbReference type="InterPro" id="IPR004360">
    <property type="entry name" value="Glyas_Fos-R_dOase_dom"/>
</dbReference>
<organism evidence="2 3">
    <name type="scientific">Namhaeicola litoreus</name>
    <dbReference type="NCBI Taxonomy" id="1052145"/>
    <lineage>
        <taxon>Bacteria</taxon>
        <taxon>Pseudomonadati</taxon>
        <taxon>Bacteroidota</taxon>
        <taxon>Flavobacteriia</taxon>
        <taxon>Flavobacteriales</taxon>
        <taxon>Flavobacteriaceae</taxon>
        <taxon>Namhaeicola</taxon>
    </lineage>
</organism>
<evidence type="ECO:0000313" key="3">
    <source>
        <dbReference type="Proteomes" id="UP001597201"/>
    </source>
</evidence>
<dbReference type="InterPro" id="IPR029068">
    <property type="entry name" value="Glyas_Bleomycin-R_OHBP_Dase"/>
</dbReference>
<dbReference type="InterPro" id="IPR052164">
    <property type="entry name" value="Anthracycline_SecMetBiosynth"/>
</dbReference>
<reference evidence="3" key="1">
    <citation type="journal article" date="2019" name="Int. J. Syst. Evol. Microbiol.">
        <title>The Global Catalogue of Microorganisms (GCM) 10K type strain sequencing project: providing services to taxonomists for standard genome sequencing and annotation.</title>
        <authorList>
            <consortium name="The Broad Institute Genomics Platform"/>
            <consortium name="The Broad Institute Genome Sequencing Center for Infectious Disease"/>
            <person name="Wu L."/>
            <person name="Ma J."/>
        </authorList>
    </citation>
    <scope>NUCLEOTIDE SEQUENCE [LARGE SCALE GENOMIC DNA]</scope>
    <source>
        <strain evidence="3">CCUG 61485</strain>
    </source>
</reference>
<dbReference type="PANTHER" id="PTHR33993:SF14">
    <property type="entry name" value="GB|AAF24581.1"/>
    <property type="match status" value="1"/>
</dbReference>
<protein>
    <submittedName>
        <fullName evidence="2">VOC family protein</fullName>
    </submittedName>
</protein>
<dbReference type="Proteomes" id="UP001597201">
    <property type="component" value="Unassembled WGS sequence"/>
</dbReference>
<dbReference type="PROSITE" id="PS51819">
    <property type="entry name" value="VOC"/>
    <property type="match status" value="1"/>
</dbReference>
<dbReference type="InterPro" id="IPR037523">
    <property type="entry name" value="VOC_core"/>
</dbReference>
<accession>A0ABW3Y4U3</accession>
<evidence type="ECO:0000259" key="1">
    <source>
        <dbReference type="PROSITE" id="PS51819"/>
    </source>
</evidence>
<name>A0ABW3Y4U3_9FLAO</name>
<dbReference type="EMBL" id="JBHTMY010000003">
    <property type="protein sequence ID" value="MFD1316263.1"/>
    <property type="molecule type" value="Genomic_DNA"/>
</dbReference>
<sequence length="287" mass="32088">MKLLNQTIKFYLTLVLVGVLVMSCARIDYPSISSNPTNNYQYGQVIWHDLITPNPEKAMEFYASMFGWTYETLGKEGSQQYHVIYNNGKAIGGIIELNATEHPAGEWLSSISVPDVEKAVAYNTQKGGKTMFKIAHFQGRGKSALVRDPQGAYISFVHSDSGDPTFVSENNNWLWNELWTSDLDASLIYYQGLVPYKANKVEGQTVPYFLFENNGNKLSGVMKNPVENMRSAWVPYIKVTDVNAISEKAETLGAVIMLEPDQSIRNNTVAIIQDPNGAPFAVQIWNN</sequence>
<evidence type="ECO:0000313" key="2">
    <source>
        <dbReference type="EMBL" id="MFD1316263.1"/>
    </source>
</evidence>
<dbReference type="Pfam" id="PF00903">
    <property type="entry name" value="Glyoxalase"/>
    <property type="match status" value="1"/>
</dbReference>
<dbReference type="SUPFAM" id="SSF54593">
    <property type="entry name" value="Glyoxalase/Bleomycin resistance protein/Dihydroxybiphenyl dioxygenase"/>
    <property type="match status" value="2"/>
</dbReference>
<proteinExistence type="predicted"/>
<keyword evidence="3" id="KW-1185">Reference proteome</keyword>